<dbReference type="InterPro" id="IPR048136">
    <property type="entry name" value="STM3941-like"/>
</dbReference>
<dbReference type="KEGG" id="fpal:HYN49_13205"/>
<keyword evidence="3" id="KW-1185">Reference proteome</keyword>
<accession>A0A2S1SK60</accession>
<evidence type="ECO:0008006" key="4">
    <source>
        <dbReference type="Google" id="ProtNLM"/>
    </source>
</evidence>
<dbReference type="RefSeq" id="WP_108904552.1">
    <property type="nucleotide sequence ID" value="NZ_CP029187.1"/>
</dbReference>
<reference evidence="2 3" key="1">
    <citation type="submission" date="2018-05" db="EMBL/GenBank/DDBJ databases">
        <title>Genome sequencing of Flavobacterium sp. HYN0049.</title>
        <authorList>
            <person name="Yi H."/>
            <person name="Baek C."/>
        </authorList>
    </citation>
    <scope>NUCLEOTIDE SEQUENCE [LARGE SCALE GENOMIC DNA]</scope>
    <source>
        <strain evidence="2 3">HYN0049</strain>
    </source>
</reference>
<protein>
    <recommendedName>
        <fullName evidence="4">PH domain-containing protein</fullName>
    </recommendedName>
</protein>
<dbReference type="EMBL" id="CP029187">
    <property type="protein sequence ID" value="AWI26775.1"/>
    <property type="molecule type" value="Genomic_DNA"/>
</dbReference>
<evidence type="ECO:0000313" key="3">
    <source>
        <dbReference type="Proteomes" id="UP000244937"/>
    </source>
</evidence>
<proteinExistence type="predicted"/>
<dbReference type="NCBIfam" id="NF041635">
    <property type="entry name" value="STM3941_fam"/>
    <property type="match status" value="1"/>
</dbReference>
<keyword evidence="1" id="KW-0472">Membrane</keyword>
<dbReference type="OrthoDB" id="6028159at2"/>
<evidence type="ECO:0000256" key="1">
    <source>
        <dbReference type="SAM" id="Phobius"/>
    </source>
</evidence>
<keyword evidence="1" id="KW-1133">Transmembrane helix</keyword>
<keyword evidence="1" id="KW-0812">Transmembrane</keyword>
<feature type="transmembrane region" description="Helical" evidence="1">
    <location>
        <begin position="39"/>
        <end position="59"/>
    </location>
</feature>
<organism evidence="2 3">
    <name type="scientific">Flavobacterium pallidum</name>
    <dbReference type="NCBI Taxonomy" id="2172098"/>
    <lineage>
        <taxon>Bacteria</taxon>
        <taxon>Pseudomonadati</taxon>
        <taxon>Bacteroidota</taxon>
        <taxon>Flavobacteriia</taxon>
        <taxon>Flavobacteriales</taxon>
        <taxon>Flavobacteriaceae</taxon>
        <taxon>Flavobacterium</taxon>
    </lineage>
</organism>
<dbReference type="Proteomes" id="UP000244937">
    <property type="component" value="Chromosome"/>
</dbReference>
<evidence type="ECO:0000313" key="2">
    <source>
        <dbReference type="EMBL" id="AWI26775.1"/>
    </source>
</evidence>
<name>A0A2S1SK60_9FLAO</name>
<sequence length="154" mass="17295">MKNERLTLRPKLGKTILLLIASLAFSIGGFFMINEKSGLGWFGIVFFGLCSLVFIIQMVPGSTELTLSGEGFEMTSLFRKNLIKWKDVKTFEVGNILRNKTVMFDYVDQHNEYNTGKSVAKRLSGSHAALPTTYGLKADELLDIMNTWKNKYGA</sequence>
<dbReference type="AlphaFoldDB" id="A0A2S1SK60"/>
<feature type="transmembrane region" description="Helical" evidence="1">
    <location>
        <begin position="12"/>
        <end position="33"/>
    </location>
</feature>
<gene>
    <name evidence="2" type="ORF">HYN49_13205</name>
</gene>